<protein>
    <submittedName>
        <fullName evidence="1">Uncharacterized protein</fullName>
    </submittedName>
</protein>
<evidence type="ECO:0000313" key="2">
    <source>
        <dbReference type="Proteomes" id="UP000015105"/>
    </source>
</evidence>
<reference evidence="2" key="1">
    <citation type="journal article" date="2014" name="Science">
        <title>Ancient hybridizations among the ancestral genomes of bread wheat.</title>
        <authorList>
            <consortium name="International Wheat Genome Sequencing Consortium,"/>
            <person name="Marcussen T."/>
            <person name="Sandve S.R."/>
            <person name="Heier L."/>
            <person name="Spannagl M."/>
            <person name="Pfeifer M."/>
            <person name="Jakobsen K.S."/>
            <person name="Wulff B.B."/>
            <person name="Steuernagel B."/>
            <person name="Mayer K.F."/>
            <person name="Olsen O.A."/>
        </authorList>
    </citation>
    <scope>NUCLEOTIDE SEQUENCE [LARGE SCALE GENOMIC DNA]</scope>
    <source>
        <strain evidence="2">cv. AL8/78</strain>
    </source>
</reference>
<dbReference type="AlphaFoldDB" id="A0A453MYG8"/>
<dbReference type="EnsemblPlants" id="AET6Gv20145000.7">
    <property type="protein sequence ID" value="AET6Gv20145000.7"/>
    <property type="gene ID" value="AET6Gv20145000"/>
</dbReference>
<dbReference type="Gramene" id="AET6Gv20145000.7">
    <property type="protein sequence ID" value="AET6Gv20145000.7"/>
    <property type="gene ID" value="AET6Gv20145000"/>
</dbReference>
<reference evidence="1" key="3">
    <citation type="journal article" date="2017" name="Nature">
        <title>Genome sequence of the progenitor of the wheat D genome Aegilops tauschii.</title>
        <authorList>
            <person name="Luo M.C."/>
            <person name="Gu Y.Q."/>
            <person name="Puiu D."/>
            <person name="Wang H."/>
            <person name="Twardziok S.O."/>
            <person name="Deal K.R."/>
            <person name="Huo N."/>
            <person name="Zhu T."/>
            <person name="Wang L."/>
            <person name="Wang Y."/>
            <person name="McGuire P.E."/>
            <person name="Liu S."/>
            <person name="Long H."/>
            <person name="Ramasamy R.K."/>
            <person name="Rodriguez J.C."/>
            <person name="Van S.L."/>
            <person name="Yuan L."/>
            <person name="Wang Z."/>
            <person name="Xia Z."/>
            <person name="Xiao L."/>
            <person name="Anderson O.D."/>
            <person name="Ouyang S."/>
            <person name="Liang Y."/>
            <person name="Zimin A.V."/>
            <person name="Pertea G."/>
            <person name="Qi P."/>
            <person name="Bennetzen J.L."/>
            <person name="Dai X."/>
            <person name="Dawson M.W."/>
            <person name="Muller H.G."/>
            <person name="Kugler K."/>
            <person name="Rivarola-Duarte L."/>
            <person name="Spannagl M."/>
            <person name="Mayer K.F.X."/>
            <person name="Lu F.H."/>
            <person name="Bevan M.W."/>
            <person name="Leroy P."/>
            <person name="Li P."/>
            <person name="You F.M."/>
            <person name="Sun Q."/>
            <person name="Liu Z."/>
            <person name="Lyons E."/>
            <person name="Wicker T."/>
            <person name="Salzberg S.L."/>
            <person name="Devos K.M."/>
            <person name="Dvorak J."/>
        </authorList>
    </citation>
    <scope>NUCLEOTIDE SEQUENCE [LARGE SCALE GENOMIC DNA]</scope>
    <source>
        <strain evidence="1">cv. AL8/78</strain>
    </source>
</reference>
<name>A0A453MYG8_AEGTS</name>
<reference evidence="1" key="4">
    <citation type="submission" date="2019-03" db="UniProtKB">
        <authorList>
            <consortium name="EnsemblPlants"/>
        </authorList>
    </citation>
    <scope>IDENTIFICATION</scope>
</reference>
<accession>A0A453MYG8</accession>
<keyword evidence="2" id="KW-1185">Reference proteome</keyword>
<reference evidence="2" key="2">
    <citation type="journal article" date="2017" name="Nat. Plants">
        <title>The Aegilops tauschii genome reveals multiple impacts of transposons.</title>
        <authorList>
            <person name="Zhao G."/>
            <person name="Zou C."/>
            <person name="Li K."/>
            <person name="Wang K."/>
            <person name="Li T."/>
            <person name="Gao L."/>
            <person name="Zhang X."/>
            <person name="Wang H."/>
            <person name="Yang Z."/>
            <person name="Liu X."/>
            <person name="Jiang W."/>
            <person name="Mao L."/>
            <person name="Kong X."/>
            <person name="Jiao Y."/>
            <person name="Jia J."/>
        </authorList>
    </citation>
    <scope>NUCLEOTIDE SEQUENCE [LARGE SCALE GENOMIC DNA]</scope>
    <source>
        <strain evidence="2">cv. AL8/78</strain>
    </source>
</reference>
<reference evidence="1" key="5">
    <citation type="journal article" date="2021" name="G3 (Bethesda)">
        <title>Aegilops tauschii genome assembly Aet v5.0 features greater sequence contiguity and improved annotation.</title>
        <authorList>
            <person name="Wang L."/>
            <person name="Zhu T."/>
            <person name="Rodriguez J.C."/>
            <person name="Deal K.R."/>
            <person name="Dubcovsky J."/>
            <person name="McGuire P.E."/>
            <person name="Lux T."/>
            <person name="Spannagl M."/>
            <person name="Mayer K.F.X."/>
            <person name="Baldrich P."/>
            <person name="Meyers B.C."/>
            <person name="Huo N."/>
            <person name="Gu Y.Q."/>
            <person name="Zhou H."/>
            <person name="Devos K.M."/>
            <person name="Bennetzen J.L."/>
            <person name="Unver T."/>
            <person name="Budak H."/>
            <person name="Gulick P.J."/>
            <person name="Galiba G."/>
            <person name="Kalapos B."/>
            <person name="Nelson D.R."/>
            <person name="Li P."/>
            <person name="You F.M."/>
            <person name="Luo M.C."/>
            <person name="Dvorak J."/>
        </authorList>
    </citation>
    <scope>NUCLEOTIDE SEQUENCE [LARGE SCALE GENOMIC DNA]</scope>
    <source>
        <strain evidence="1">cv. AL8/78</strain>
    </source>
</reference>
<dbReference type="Proteomes" id="UP000015105">
    <property type="component" value="Chromosome 6D"/>
</dbReference>
<proteinExistence type="predicted"/>
<sequence length="48" mass="5479">QVSTVFWLLRWMNGLCEEIDPLCSTHRSSGKLNCVVHCFIFKLPSAVI</sequence>
<evidence type="ECO:0000313" key="1">
    <source>
        <dbReference type="EnsemblPlants" id="AET6Gv20145000.7"/>
    </source>
</evidence>
<organism evidence="1 2">
    <name type="scientific">Aegilops tauschii subsp. strangulata</name>
    <name type="common">Goatgrass</name>
    <dbReference type="NCBI Taxonomy" id="200361"/>
    <lineage>
        <taxon>Eukaryota</taxon>
        <taxon>Viridiplantae</taxon>
        <taxon>Streptophyta</taxon>
        <taxon>Embryophyta</taxon>
        <taxon>Tracheophyta</taxon>
        <taxon>Spermatophyta</taxon>
        <taxon>Magnoliopsida</taxon>
        <taxon>Liliopsida</taxon>
        <taxon>Poales</taxon>
        <taxon>Poaceae</taxon>
        <taxon>BOP clade</taxon>
        <taxon>Pooideae</taxon>
        <taxon>Triticodae</taxon>
        <taxon>Triticeae</taxon>
        <taxon>Triticinae</taxon>
        <taxon>Aegilops</taxon>
    </lineage>
</organism>